<organism evidence="1 2">
    <name type="scientific">Vreelandella sedimenti</name>
    <dbReference type="NCBI Taxonomy" id="2729618"/>
    <lineage>
        <taxon>Bacteria</taxon>
        <taxon>Pseudomonadati</taxon>
        <taxon>Pseudomonadota</taxon>
        <taxon>Gammaproteobacteria</taxon>
        <taxon>Oceanospirillales</taxon>
        <taxon>Halomonadaceae</taxon>
        <taxon>Vreelandella</taxon>
    </lineage>
</organism>
<sequence>MDSLLEAIVQDVPEAPLITIRDAIRWAEFRLCQDGNAWIVTDVTVSSEGGVMAPDGVYCVRALTVYRNGREMTPGTDYEQLAPDAVTIHRQSDADTFTARVAVKPMADSALPDALRDQHFEALRHGATFRLLMLPQPWRNVEQAAYHETHFNAGINDAYRLSVYGQQQGARVKPRRLI</sequence>
<evidence type="ECO:0000313" key="1">
    <source>
        <dbReference type="EMBL" id="NYT74255.1"/>
    </source>
</evidence>
<name>A0A7Z0SNW3_9GAMM</name>
<dbReference type="Proteomes" id="UP000520876">
    <property type="component" value="Unassembled WGS sequence"/>
</dbReference>
<proteinExistence type="predicted"/>
<gene>
    <name evidence="1" type="ORF">HZU72_17735</name>
</gene>
<reference evidence="1 2" key="1">
    <citation type="submission" date="2020-07" db="EMBL/GenBank/DDBJ databases">
        <title>Halomonas sp. QX-2 draft genome sequence.</title>
        <authorList>
            <person name="Qiu X."/>
        </authorList>
    </citation>
    <scope>NUCLEOTIDE SEQUENCE [LARGE SCALE GENOMIC DNA]</scope>
    <source>
        <strain evidence="1 2">QX-2</strain>
    </source>
</reference>
<keyword evidence="2" id="KW-1185">Reference proteome</keyword>
<dbReference type="EMBL" id="JACCGK010000016">
    <property type="protein sequence ID" value="NYT74255.1"/>
    <property type="molecule type" value="Genomic_DNA"/>
</dbReference>
<dbReference type="RefSeq" id="WP_180094498.1">
    <property type="nucleotide sequence ID" value="NZ_JACCGK010000016.1"/>
</dbReference>
<comment type="caution">
    <text evidence="1">The sequence shown here is derived from an EMBL/GenBank/DDBJ whole genome shotgun (WGS) entry which is preliminary data.</text>
</comment>
<dbReference type="AlphaFoldDB" id="A0A7Z0SNW3"/>
<accession>A0A7Z0SNW3</accession>
<evidence type="ECO:0000313" key="2">
    <source>
        <dbReference type="Proteomes" id="UP000520876"/>
    </source>
</evidence>
<protein>
    <submittedName>
        <fullName evidence="1">Uncharacterized protein</fullName>
    </submittedName>
</protein>